<comment type="caution">
    <text evidence="12">The sequence shown here is derived from an EMBL/GenBank/DDBJ whole genome shotgun (WGS) entry which is preliminary data.</text>
</comment>
<comment type="pathway">
    <text evidence="3">Secondary metabolite metabolism; methylglyoxal degradation; (R)-lactate from methylglyoxal: step 2/2.</text>
</comment>
<comment type="catalytic activity">
    <reaction evidence="1">
        <text>an S-(2-hydroxyacyl)glutathione + H2O = a 2-hydroxy carboxylate + glutathione + H(+)</text>
        <dbReference type="Rhea" id="RHEA:21864"/>
        <dbReference type="ChEBI" id="CHEBI:15377"/>
        <dbReference type="ChEBI" id="CHEBI:15378"/>
        <dbReference type="ChEBI" id="CHEBI:57925"/>
        <dbReference type="ChEBI" id="CHEBI:58896"/>
        <dbReference type="ChEBI" id="CHEBI:71261"/>
        <dbReference type="EC" id="3.1.2.6"/>
    </reaction>
</comment>
<sequence>MTSPVARGGIGLQQLIGPSLLLGGLGSLCISGITGIPTTVIMTLFIYLSGLVPENEYFPQMWFKGNIFTGLYHLYCTHTIGYTYVRPMLHARQDLPHSDYRHGVRSLSDVHKPSLLFPAELKTNSNFYERGGGLVDLKSLGEAYKEGYRGVSVVPVPILADNYAYLILSFSTKRCVAVDPADPKLVLYILTVVRHLTEVDFVLTDILTTHKHWDHAGGNLELQQCSQSSSDAESTKLVDAQLKIYGSVTDKPHACTNFVEGGEVLSLAGGSVEVAVFSSPGHTVGSVMFLVGEVCMEPHGPQRLAVFTGDCIFCGGCGAMFEVTSVDEVVQTRELFFSDRLRTHPATNKILSADDVLVYVGHEYTERLITEMLKLHAKDPNKEEVNPEMRKYRKALSQAKRSTRLLRSARKPDYIGNSVSLRGVINTPWMLPACTVPSTLAIEQRTNPLLTVKRSVLEALQEGKSFSNNIQRIIYASSERHILD</sequence>
<feature type="transmembrane region" description="Helical" evidence="10">
    <location>
        <begin position="20"/>
        <end position="47"/>
    </location>
</feature>
<dbReference type="InterPro" id="IPR001279">
    <property type="entry name" value="Metallo-B-lactamas"/>
</dbReference>
<comment type="cofactor">
    <cofactor evidence="2">
        <name>Zn(2+)</name>
        <dbReference type="ChEBI" id="CHEBI:29105"/>
    </cofactor>
</comment>
<dbReference type="PANTHER" id="PTHR11935:SF94">
    <property type="entry name" value="TENZING NORGAY, ISOFORM C"/>
    <property type="match status" value="1"/>
</dbReference>
<evidence type="ECO:0000256" key="8">
    <source>
        <dbReference type="ARBA" id="ARBA00022833"/>
    </source>
</evidence>
<dbReference type="InterPro" id="IPR036866">
    <property type="entry name" value="RibonucZ/Hydroxyglut_hydro"/>
</dbReference>
<dbReference type="OMA" id="EDAPLCC"/>
<keyword evidence="13" id="KW-1185">Reference proteome</keyword>
<reference evidence="12 13" key="1">
    <citation type="journal article" date="2018" name="BMC Genomics">
        <title>Genomic comparison of Trypanosoma conorhini and Trypanosoma rangeli to Trypanosoma cruzi strains of high and low virulence.</title>
        <authorList>
            <person name="Bradwell K.R."/>
            <person name="Koparde V.N."/>
            <person name="Matveyev A.V."/>
            <person name="Serrano M.G."/>
            <person name="Alves J.M."/>
            <person name="Parikh H."/>
            <person name="Huang B."/>
            <person name="Lee V."/>
            <person name="Espinosa-Alvarez O."/>
            <person name="Ortiz P.A."/>
            <person name="Costa-Martins A.G."/>
            <person name="Teixeira M.M."/>
            <person name="Buck G.A."/>
        </authorList>
    </citation>
    <scope>NUCLEOTIDE SEQUENCE [LARGE SCALE GENOMIC DNA]</scope>
    <source>
        <strain evidence="12 13">AM80</strain>
    </source>
</reference>
<keyword evidence="7 12" id="KW-0378">Hydrolase</keyword>
<name>A0A3R7K9K9_TRYRA</name>
<organism evidence="12 13">
    <name type="scientific">Trypanosoma rangeli</name>
    <dbReference type="NCBI Taxonomy" id="5698"/>
    <lineage>
        <taxon>Eukaryota</taxon>
        <taxon>Discoba</taxon>
        <taxon>Euglenozoa</taxon>
        <taxon>Kinetoplastea</taxon>
        <taxon>Metakinetoplastina</taxon>
        <taxon>Trypanosomatida</taxon>
        <taxon>Trypanosomatidae</taxon>
        <taxon>Trypanosoma</taxon>
        <taxon>Herpetosoma</taxon>
    </lineage>
</organism>
<evidence type="ECO:0000256" key="7">
    <source>
        <dbReference type="ARBA" id="ARBA00022801"/>
    </source>
</evidence>
<dbReference type="Proteomes" id="UP000283634">
    <property type="component" value="Unassembled WGS sequence"/>
</dbReference>
<evidence type="ECO:0000256" key="9">
    <source>
        <dbReference type="ARBA" id="ARBA00031044"/>
    </source>
</evidence>
<keyword evidence="10" id="KW-0812">Transmembrane</keyword>
<evidence type="ECO:0000256" key="10">
    <source>
        <dbReference type="SAM" id="Phobius"/>
    </source>
</evidence>
<dbReference type="SUPFAM" id="SSF56281">
    <property type="entry name" value="Metallo-hydrolase/oxidoreductase"/>
    <property type="match status" value="1"/>
</dbReference>
<keyword evidence="8" id="KW-0862">Zinc</keyword>
<evidence type="ECO:0000256" key="1">
    <source>
        <dbReference type="ARBA" id="ARBA00001623"/>
    </source>
</evidence>
<gene>
    <name evidence="12" type="ORF">TraAM80_05453</name>
</gene>
<dbReference type="GeneID" id="40329386"/>
<dbReference type="RefSeq" id="XP_029237801.1">
    <property type="nucleotide sequence ID" value="XM_029382332.1"/>
</dbReference>
<protein>
    <recommendedName>
        <fullName evidence="5">hydroxyacylglutathione hydrolase</fullName>
        <ecNumber evidence="5">3.1.2.6</ecNumber>
    </recommendedName>
    <alternativeName>
        <fullName evidence="9">Glyoxalase II</fullName>
    </alternativeName>
</protein>
<evidence type="ECO:0000313" key="13">
    <source>
        <dbReference type="Proteomes" id="UP000283634"/>
    </source>
</evidence>
<keyword evidence="6" id="KW-0479">Metal-binding</keyword>
<dbReference type="Gene3D" id="3.60.15.10">
    <property type="entry name" value="Ribonuclease Z/Hydroxyacylglutathione hydrolase-like"/>
    <property type="match status" value="1"/>
</dbReference>
<evidence type="ECO:0000259" key="11">
    <source>
        <dbReference type="SMART" id="SM00849"/>
    </source>
</evidence>
<keyword evidence="10" id="KW-1133">Transmembrane helix</keyword>
<evidence type="ECO:0000256" key="5">
    <source>
        <dbReference type="ARBA" id="ARBA00011917"/>
    </source>
</evidence>
<dbReference type="AlphaFoldDB" id="A0A3R7K9K9"/>
<dbReference type="CDD" id="cd07723">
    <property type="entry name" value="hydroxyacylglutathione_hydrolase_MBL-fold"/>
    <property type="match status" value="1"/>
</dbReference>
<dbReference type="GO" id="GO:0004416">
    <property type="term" value="F:hydroxyacylglutathione hydrolase activity"/>
    <property type="evidence" value="ECO:0007669"/>
    <property type="project" value="UniProtKB-EC"/>
</dbReference>
<dbReference type="InterPro" id="IPR035680">
    <property type="entry name" value="Clx_II_MBL"/>
</dbReference>
<evidence type="ECO:0000256" key="4">
    <source>
        <dbReference type="ARBA" id="ARBA00006759"/>
    </source>
</evidence>
<dbReference type="OrthoDB" id="515692at2759"/>
<proteinExistence type="inferred from homology"/>
<dbReference type="EMBL" id="MKGL01000179">
    <property type="protein sequence ID" value="RNF03927.1"/>
    <property type="molecule type" value="Genomic_DNA"/>
</dbReference>
<dbReference type="PANTHER" id="PTHR11935">
    <property type="entry name" value="BETA LACTAMASE DOMAIN"/>
    <property type="match status" value="1"/>
</dbReference>
<dbReference type="SMART" id="SM00849">
    <property type="entry name" value="Lactamase_B"/>
    <property type="match status" value="1"/>
</dbReference>
<accession>A0A3R7K9K9</accession>
<dbReference type="EC" id="3.1.2.6" evidence="5"/>
<dbReference type="GO" id="GO:0046872">
    <property type="term" value="F:metal ion binding"/>
    <property type="evidence" value="ECO:0007669"/>
    <property type="project" value="UniProtKB-KW"/>
</dbReference>
<evidence type="ECO:0000256" key="6">
    <source>
        <dbReference type="ARBA" id="ARBA00022723"/>
    </source>
</evidence>
<feature type="domain" description="Metallo-beta-lactamase" evidence="11">
    <location>
        <begin position="161"/>
        <end position="362"/>
    </location>
</feature>
<evidence type="ECO:0000256" key="3">
    <source>
        <dbReference type="ARBA" id="ARBA00004963"/>
    </source>
</evidence>
<evidence type="ECO:0000256" key="2">
    <source>
        <dbReference type="ARBA" id="ARBA00001947"/>
    </source>
</evidence>
<dbReference type="VEuPathDB" id="TriTrypDB:TRSC58_03252"/>
<evidence type="ECO:0000313" key="12">
    <source>
        <dbReference type="EMBL" id="RNF03927.1"/>
    </source>
</evidence>
<comment type="similarity">
    <text evidence="4">Belongs to the metallo-beta-lactamase superfamily. Glyoxalase II family.</text>
</comment>
<keyword evidence="10" id="KW-0472">Membrane</keyword>